<sequence length="207" mass="23309">KRISDKRTKNQAKTDKTKHGMEKRRKAKVKSKPKSTPTNSKPRSHQERIIKKKTKNEAKTTKPDSEWKSKEKTKSKSKPKPEKDYENIDYVDASPPDVEIVSLEVVEIVIPEVGGIDDDILLTIKDDILRLLCSHNGLDRQDLVPKPHSNCARVCARRGTPLRSVLSRYLQDTSESSDDNTNVVNAPQSPSLSTQPGENFLTKSSTH</sequence>
<feature type="non-terminal residue" evidence="2">
    <location>
        <position position="1"/>
    </location>
</feature>
<feature type="compositionally biased region" description="Basic and acidic residues" evidence="1">
    <location>
        <begin position="1"/>
        <end position="20"/>
    </location>
</feature>
<dbReference type="EMBL" id="BQNB010014015">
    <property type="protein sequence ID" value="GJT22970.1"/>
    <property type="molecule type" value="Genomic_DNA"/>
</dbReference>
<reference evidence="2" key="1">
    <citation type="journal article" date="2022" name="Int. J. Mol. Sci.">
        <title>Draft Genome of Tanacetum Coccineum: Genomic Comparison of Closely Related Tanacetum-Family Plants.</title>
        <authorList>
            <person name="Yamashiro T."/>
            <person name="Shiraishi A."/>
            <person name="Nakayama K."/>
            <person name="Satake H."/>
        </authorList>
    </citation>
    <scope>NUCLEOTIDE SEQUENCE</scope>
</reference>
<organism evidence="2 3">
    <name type="scientific">Tanacetum coccineum</name>
    <dbReference type="NCBI Taxonomy" id="301880"/>
    <lineage>
        <taxon>Eukaryota</taxon>
        <taxon>Viridiplantae</taxon>
        <taxon>Streptophyta</taxon>
        <taxon>Embryophyta</taxon>
        <taxon>Tracheophyta</taxon>
        <taxon>Spermatophyta</taxon>
        <taxon>Magnoliopsida</taxon>
        <taxon>eudicotyledons</taxon>
        <taxon>Gunneridae</taxon>
        <taxon>Pentapetalae</taxon>
        <taxon>asterids</taxon>
        <taxon>campanulids</taxon>
        <taxon>Asterales</taxon>
        <taxon>Asteraceae</taxon>
        <taxon>Asteroideae</taxon>
        <taxon>Anthemideae</taxon>
        <taxon>Anthemidinae</taxon>
        <taxon>Tanacetum</taxon>
    </lineage>
</organism>
<feature type="compositionally biased region" description="Basic and acidic residues" evidence="1">
    <location>
        <begin position="44"/>
        <end position="86"/>
    </location>
</feature>
<comment type="caution">
    <text evidence="2">The sequence shown here is derived from an EMBL/GenBank/DDBJ whole genome shotgun (WGS) entry which is preliminary data.</text>
</comment>
<evidence type="ECO:0000313" key="3">
    <source>
        <dbReference type="Proteomes" id="UP001151760"/>
    </source>
</evidence>
<evidence type="ECO:0000313" key="2">
    <source>
        <dbReference type="EMBL" id="GJT22970.1"/>
    </source>
</evidence>
<dbReference type="Proteomes" id="UP001151760">
    <property type="component" value="Unassembled WGS sequence"/>
</dbReference>
<keyword evidence="3" id="KW-1185">Reference proteome</keyword>
<reference evidence="2" key="2">
    <citation type="submission" date="2022-01" db="EMBL/GenBank/DDBJ databases">
        <authorList>
            <person name="Yamashiro T."/>
            <person name="Shiraishi A."/>
            <person name="Satake H."/>
            <person name="Nakayama K."/>
        </authorList>
    </citation>
    <scope>NUCLEOTIDE SEQUENCE</scope>
</reference>
<proteinExistence type="predicted"/>
<feature type="region of interest" description="Disordered" evidence="1">
    <location>
        <begin position="171"/>
        <end position="207"/>
    </location>
</feature>
<name>A0ABQ5C7L7_9ASTR</name>
<gene>
    <name evidence="2" type="ORF">Tco_0892907</name>
</gene>
<evidence type="ECO:0000256" key="1">
    <source>
        <dbReference type="SAM" id="MobiDB-lite"/>
    </source>
</evidence>
<protein>
    <submittedName>
        <fullName evidence="2">Uncharacterized protein</fullName>
    </submittedName>
</protein>
<feature type="region of interest" description="Disordered" evidence="1">
    <location>
        <begin position="1"/>
        <end position="90"/>
    </location>
</feature>
<accession>A0ABQ5C7L7</accession>
<feature type="compositionally biased region" description="Basic residues" evidence="1">
    <location>
        <begin position="21"/>
        <end position="33"/>
    </location>
</feature>